<dbReference type="AlphaFoldDB" id="A0A9D4PID3"/>
<feature type="compositionally biased region" description="Basic and acidic residues" evidence="1">
    <location>
        <begin position="83"/>
        <end position="111"/>
    </location>
</feature>
<evidence type="ECO:0000313" key="3">
    <source>
        <dbReference type="Proteomes" id="UP000821837"/>
    </source>
</evidence>
<reference evidence="2" key="2">
    <citation type="submission" date="2021-09" db="EMBL/GenBank/DDBJ databases">
        <authorList>
            <person name="Jia N."/>
            <person name="Wang J."/>
            <person name="Shi W."/>
            <person name="Du L."/>
            <person name="Sun Y."/>
            <person name="Zhan W."/>
            <person name="Jiang J."/>
            <person name="Wang Q."/>
            <person name="Zhang B."/>
            <person name="Ji P."/>
            <person name="Sakyi L.B."/>
            <person name="Cui X."/>
            <person name="Yuan T."/>
            <person name="Jiang B."/>
            <person name="Yang W."/>
            <person name="Lam T.T.-Y."/>
            <person name="Chang Q."/>
            <person name="Ding S."/>
            <person name="Wang X."/>
            <person name="Zhu J."/>
            <person name="Ruan X."/>
            <person name="Zhao L."/>
            <person name="Wei J."/>
            <person name="Que T."/>
            <person name="Du C."/>
            <person name="Cheng J."/>
            <person name="Dai P."/>
            <person name="Han X."/>
            <person name="Huang E."/>
            <person name="Gao Y."/>
            <person name="Liu J."/>
            <person name="Shao H."/>
            <person name="Ye R."/>
            <person name="Li L."/>
            <person name="Wei W."/>
            <person name="Wang X."/>
            <person name="Wang C."/>
            <person name="Huo Q."/>
            <person name="Li W."/>
            <person name="Guo W."/>
            <person name="Chen H."/>
            <person name="Chen S."/>
            <person name="Zhou L."/>
            <person name="Zhou L."/>
            <person name="Ni X."/>
            <person name="Tian J."/>
            <person name="Zhou Y."/>
            <person name="Sheng Y."/>
            <person name="Liu T."/>
            <person name="Pan Y."/>
            <person name="Xia L."/>
            <person name="Li J."/>
            <person name="Zhao F."/>
            <person name="Cao W."/>
        </authorList>
    </citation>
    <scope>NUCLEOTIDE SEQUENCE</scope>
    <source>
        <strain evidence="2">Rsan-2018</strain>
        <tissue evidence="2">Larvae</tissue>
    </source>
</reference>
<gene>
    <name evidence="2" type="ORF">HPB52_010221</name>
</gene>
<comment type="caution">
    <text evidence="2">The sequence shown here is derived from an EMBL/GenBank/DDBJ whole genome shotgun (WGS) entry which is preliminary data.</text>
</comment>
<name>A0A9D4PID3_RHISA</name>
<evidence type="ECO:0000313" key="2">
    <source>
        <dbReference type="EMBL" id="KAH7943711.1"/>
    </source>
</evidence>
<protein>
    <submittedName>
        <fullName evidence="2">Uncharacterized protein</fullName>
    </submittedName>
</protein>
<accession>A0A9D4PID3</accession>
<proteinExistence type="predicted"/>
<organism evidence="2 3">
    <name type="scientific">Rhipicephalus sanguineus</name>
    <name type="common">Brown dog tick</name>
    <name type="synonym">Ixodes sanguineus</name>
    <dbReference type="NCBI Taxonomy" id="34632"/>
    <lineage>
        <taxon>Eukaryota</taxon>
        <taxon>Metazoa</taxon>
        <taxon>Ecdysozoa</taxon>
        <taxon>Arthropoda</taxon>
        <taxon>Chelicerata</taxon>
        <taxon>Arachnida</taxon>
        <taxon>Acari</taxon>
        <taxon>Parasitiformes</taxon>
        <taxon>Ixodida</taxon>
        <taxon>Ixodoidea</taxon>
        <taxon>Ixodidae</taxon>
        <taxon>Rhipicephalinae</taxon>
        <taxon>Rhipicephalus</taxon>
        <taxon>Rhipicephalus</taxon>
    </lineage>
</organism>
<sequence length="140" mass="15235">MTEAETAGTHFAGRLGQLEPFDESASDLAYIIGPKTYGLLKSLTTPDLPSTKSFEVLKKALSDHLSPKPSVIGERAKFHRRCQKEGEGSFNWRRDKDQLLGRTTDPDREASDQEGSEFLVVQPSVDPVTSSAPTTSGPDA</sequence>
<dbReference type="EMBL" id="JABSTV010001253">
    <property type="protein sequence ID" value="KAH7943711.1"/>
    <property type="molecule type" value="Genomic_DNA"/>
</dbReference>
<reference evidence="2" key="1">
    <citation type="journal article" date="2020" name="Cell">
        <title>Large-Scale Comparative Analyses of Tick Genomes Elucidate Their Genetic Diversity and Vector Capacities.</title>
        <authorList>
            <consortium name="Tick Genome and Microbiome Consortium (TIGMIC)"/>
            <person name="Jia N."/>
            <person name="Wang J."/>
            <person name="Shi W."/>
            <person name="Du L."/>
            <person name="Sun Y."/>
            <person name="Zhan W."/>
            <person name="Jiang J.F."/>
            <person name="Wang Q."/>
            <person name="Zhang B."/>
            <person name="Ji P."/>
            <person name="Bell-Sakyi L."/>
            <person name="Cui X.M."/>
            <person name="Yuan T.T."/>
            <person name="Jiang B.G."/>
            <person name="Yang W.F."/>
            <person name="Lam T.T."/>
            <person name="Chang Q.C."/>
            <person name="Ding S.J."/>
            <person name="Wang X.J."/>
            <person name="Zhu J.G."/>
            <person name="Ruan X.D."/>
            <person name="Zhao L."/>
            <person name="Wei J.T."/>
            <person name="Ye R.Z."/>
            <person name="Que T.C."/>
            <person name="Du C.H."/>
            <person name="Zhou Y.H."/>
            <person name="Cheng J.X."/>
            <person name="Dai P.F."/>
            <person name="Guo W.B."/>
            <person name="Han X.H."/>
            <person name="Huang E.J."/>
            <person name="Li L.F."/>
            <person name="Wei W."/>
            <person name="Gao Y.C."/>
            <person name="Liu J.Z."/>
            <person name="Shao H.Z."/>
            <person name="Wang X."/>
            <person name="Wang C.C."/>
            <person name="Yang T.C."/>
            <person name="Huo Q.B."/>
            <person name="Li W."/>
            <person name="Chen H.Y."/>
            <person name="Chen S.E."/>
            <person name="Zhou L.G."/>
            <person name="Ni X.B."/>
            <person name="Tian J.H."/>
            <person name="Sheng Y."/>
            <person name="Liu T."/>
            <person name="Pan Y.S."/>
            <person name="Xia L.Y."/>
            <person name="Li J."/>
            <person name="Zhao F."/>
            <person name="Cao W.C."/>
        </authorList>
    </citation>
    <scope>NUCLEOTIDE SEQUENCE</scope>
    <source>
        <strain evidence="2">Rsan-2018</strain>
    </source>
</reference>
<keyword evidence="3" id="KW-1185">Reference proteome</keyword>
<dbReference type="Proteomes" id="UP000821837">
    <property type="component" value="Unassembled WGS sequence"/>
</dbReference>
<feature type="region of interest" description="Disordered" evidence="1">
    <location>
        <begin position="82"/>
        <end position="140"/>
    </location>
</feature>
<feature type="compositionally biased region" description="Polar residues" evidence="1">
    <location>
        <begin position="127"/>
        <end position="140"/>
    </location>
</feature>
<evidence type="ECO:0000256" key="1">
    <source>
        <dbReference type="SAM" id="MobiDB-lite"/>
    </source>
</evidence>
<dbReference type="VEuPathDB" id="VectorBase:RSAN_058347"/>